<evidence type="ECO:0000256" key="6">
    <source>
        <dbReference type="ARBA" id="ARBA00022692"/>
    </source>
</evidence>
<dbReference type="AlphaFoldDB" id="A0A157Q162"/>
<feature type="domain" description="General secretion pathway GspH" evidence="13">
    <location>
        <begin position="48"/>
        <end position="157"/>
    </location>
</feature>
<evidence type="ECO:0000313" key="14">
    <source>
        <dbReference type="EMBL" id="SAI39517.1"/>
    </source>
</evidence>
<feature type="region of interest" description="Disordered" evidence="11">
    <location>
        <begin position="82"/>
        <end position="104"/>
    </location>
</feature>
<dbReference type="Gene3D" id="3.30.700.10">
    <property type="entry name" value="Glycoprotein, Type 4 Pilin"/>
    <property type="match status" value="1"/>
</dbReference>
<evidence type="ECO:0000256" key="7">
    <source>
        <dbReference type="ARBA" id="ARBA00022989"/>
    </source>
</evidence>
<name>A0A157Q162_9BORD</name>
<keyword evidence="8 12" id="KW-0472">Membrane</keyword>
<dbReference type="RefSeq" id="WP_066416017.1">
    <property type="nucleotide sequence ID" value="NZ_FKBS01000017.1"/>
</dbReference>
<evidence type="ECO:0000313" key="15">
    <source>
        <dbReference type="Proteomes" id="UP000077037"/>
    </source>
</evidence>
<comment type="subcellular location">
    <subcellularLocation>
        <location evidence="1">Cell inner membrane</location>
        <topology evidence="1">Single-pass membrane protein</topology>
    </subcellularLocation>
</comment>
<dbReference type="GO" id="GO:0015627">
    <property type="term" value="C:type II protein secretion system complex"/>
    <property type="evidence" value="ECO:0007669"/>
    <property type="project" value="InterPro"/>
</dbReference>
<evidence type="ECO:0000256" key="3">
    <source>
        <dbReference type="ARBA" id="ARBA00022475"/>
    </source>
</evidence>
<keyword evidence="7 12" id="KW-1133">Transmembrane helix</keyword>
<dbReference type="InterPro" id="IPR045584">
    <property type="entry name" value="Pilin-like"/>
</dbReference>
<dbReference type="InterPro" id="IPR012902">
    <property type="entry name" value="N_methyl_site"/>
</dbReference>
<dbReference type="Pfam" id="PF07963">
    <property type="entry name" value="N_methyl"/>
    <property type="match status" value="1"/>
</dbReference>
<dbReference type="PROSITE" id="PS00409">
    <property type="entry name" value="PROKAR_NTER_METHYL"/>
    <property type="match status" value="1"/>
</dbReference>
<evidence type="ECO:0000256" key="8">
    <source>
        <dbReference type="ARBA" id="ARBA00023136"/>
    </source>
</evidence>
<dbReference type="NCBIfam" id="TIGR02532">
    <property type="entry name" value="IV_pilin_GFxxxE"/>
    <property type="match status" value="1"/>
</dbReference>
<evidence type="ECO:0000256" key="10">
    <source>
        <dbReference type="ARBA" id="ARBA00030775"/>
    </source>
</evidence>
<dbReference type="Pfam" id="PF12019">
    <property type="entry name" value="GspH"/>
    <property type="match status" value="1"/>
</dbReference>
<evidence type="ECO:0000256" key="12">
    <source>
        <dbReference type="SAM" id="Phobius"/>
    </source>
</evidence>
<keyword evidence="3" id="KW-1003">Cell membrane</keyword>
<accession>A0A157Q162</accession>
<dbReference type="GO" id="GO:0015628">
    <property type="term" value="P:protein secretion by the type II secretion system"/>
    <property type="evidence" value="ECO:0007669"/>
    <property type="project" value="InterPro"/>
</dbReference>
<dbReference type="EMBL" id="FKBS01000017">
    <property type="protein sequence ID" value="SAI39517.1"/>
    <property type="molecule type" value="Genomic_DNA"/>
</dbReference>
<feature type="compositionally biased region" description="Basic and acidic residues" evidence="11">
    <location>
        <begin position="95"/>
        <end position="104"/>
    </location>
</feature>
<dbReference type="GO" id="GO:0005886">
    <property type="term" value="C:plasma membrane"/>
    <property type="evidence" value="ECO:0007669"/>
    <property type="project" value="UniProtKB-SubCell"/>
</dbReference>
<evidence type="ECO:0000259" key="13">
    <source>
        <dbReference type="Pfam" id="PF12019"/>
    </source>
</evidence>
<keyword evidence="6 12" id="KW-0812">Transmembrane</keyword>
<comment type="similarity">
    <text evidence="9">Belongs to the GSP H family.</text>
</comment>
<reference evidence="14 15" key="1">
    <citation type="submission" date="2016-03" db="EMBL/GenBank/DDBJ databases">
        <authorList>
            <consortium name="Pathogen Informatics"/>
        </authorList>
    </citation>
    <scope>NUCLEOTIDE SEQUENCE [LARGE SCALE GENOMIC DNA]</scope>
    <source>
        <strain evidence="14 15">NCTC13364</strain>
    </source>
</reference>
<evidence type="ECO:0000256" key="1">
    <source>
        <dbReference type="ARBA" id="ARBA00004377"/>
    </source>
</evidence>
<evidence type="ECO:0000256" key="5">
    <source>
        <dbReference type="ARBA" id="ARBA00022519"/>
    </source>
</evidence>
<proteinExistence type="inferred from homology"/>
<keyword evidence="5" id="KW-0997">Cell inner membrane</keyword>
<feature type="transmembrane region" description="Helical" evidence="12">
    <location>
        <begin position="12"/>
        <end position="37"/>
    </location>
</feature>
<dbReference type="InterPro" id="IPR022346">
    <property type="entry name" value="T2SS_GspH"/>
</dbReference>
<evidence type="ECO:0000256" key="4">
    <source>
        <dbReference type="ARBA" id="ARBA00022481"/>
    </source>
</evidence>
<keyword evidence="4" id="KW-0488">Methylation</keyword>
<protein>
    <recommendedName>
        <fullName evidence="2">Type II secretion system protein H</fullName>
    </recommendedName>
    <alternativeName>
        <fullName evidence="10">General secretion pathway protein H</fullName>
    </alternativeName>
</protein>
<dbReference type="Proteomes" id="UP000077037">
    <property type="component" value="Unassembled WGS sequence"/>
</dbReference>
<evidence type="ECO:0000256" key="9">
    <source>
        <dbReference type="ARBA" id="ARBA00025772"/>
    </source>
</evidence>
<organism evidence="14 15">
    <name type="scientific">Bordetella ansorpii</name>
    <dbReference type="NCBI Taxonomy" id="288768"/>
    <lineage>
        <taxon>Bacteria</taxon>
        <taxon>Pseudomonadati</taxon>
        <taxon>Pseudomonadota</taxon>
        <taxon>Betaproteobacteria</taxon>
        <taxon>Burkholderiales</taxon>
        <taxon>Alcaligenaceae</taxon>
        <taxon>Bordetella</taxon>
    </lineage>
</organism>
<sequence length="163" mass="17835">MLTSARGSSERGFTLVEVLVVLVIIGIGASLVSLAAFSGPDRSLRSDAERLVDAFSAAQSEARSDGRVIRWRADSANWSFERRGRSDQLSAQDDGPSRPDRFEQDDLLGERGWTKPPVTVRTDPAMPLVFGTEWIAPPMTLQLQANGDTLTITRDAAGRYDIQ</sequence>
<dbReference type="OrthoDB" id="8851040at2"/>
<evidence type="ECO:0000256" key="2">
    <source>
        <dbReference type="ARBA" id="ARBA00021549"/>
    </source>
</evidence>
<evidence type="ECO:0000256" key="11">
    <source>
        <dbReference type="SAM" id="MobiDB-lite"/>
    </source>
</evidence>
<dbReference type="SUPFAM" id="SSF54523">
    <property type="entry name" value="Pili subunits"/>
    <property type="match status" value="1"/>
</dbReference>
<gene>
    <name evidence="14" type="primary">gspH_1</name>
    <name evidence="14" type="ORF">SAMEA1982600_03090</name>
</gene>